<dbReference type="Proteomes" id="UP001253287">
    <property type="component" value="Unassembled WGS sequence"/>
</dbReference>
<evidence type="ECO:0000313" key="5">
    <source>
        <dbReference type="Proteomes" id="UP000295195"/>
    </source>
</evidence>
<organism evidence="2 6">
    <name type="scientific">Lactobacillus crispatus</name>
    <dbReference type="NCBI Taxonomy" id="47770"/>
    <lineage>
        <taxon>Bacteria</taxon>
        <taxon>Bacillati</taxon>
        <taxon>Bacillota</taxon>
        <taxon>Bacilli</taxon>
        <taxon>Lactobacillales</taxon>
        <taxon>Lactobacillaceae</taxon>
        <taxon>Lactobacillus</taxon>
    </lineage>
</organism>
<feature type="transmembrane region" description="Helical" evidence="1">
    <location>
        <begin position="92"/>
        <end position="109"/>
    </location>
</feature>
<evidence type="ECO:0000256" key="1">
    <source>
        <dbReference type="SAM" id="Phobius"/>
    </source>
</evidence>
<dbReference type="Proteomes" id="UP000295195">
    <property type="component" value="Unassembled WGS sequence"/>
</dbReference>
<evidence type="ECO:0000313" key="4">
    <source>
        <dbReference type="EMBL" id="TDN33336.1"/>
    </source>
</evidence>
<keyword evidence="7" id="KW-1185">Reference proteome</keyword>
<reference evidence="2" key="2">
    <citation type="submission" date="2023-08" db="EMBL/GenBank/DDBJ databases">
        <title>Lactobacillus from the Female Urinary Tract.</title>
        <authorList>
            <person name="Stegman N."/>
            <person name="Jackson B."/>
            <person name="Steiling M."/>
            <person name="Sedano C."/>
            <person name="Wolfe A."/>
            <person name="Putonti C."/>
        </authorList>
    </citation>
    <scope>NUCLEOTIDE SEQUENCE</scope>
    <source>
        <strain evidence="2">UMB5661</strain>
    </source>
</reference>
<evidence type="ECO:0000313" key="7">
    <source>
        <dbReference type="Proteomes" id="UP001434419"/>
    </source>
</evidence>
<reference evidence="3" key="3">
    <citation type="submission" date="2024-06" db="EMBL/GenBank/DDBJ databases">
        <title>Vaginal Lactobacillus fatty acid response mechanisms reveal a metabolite-targeted strategy for bacterial vaginosis treatment.</title>
        <authorList>
            <person name="Zhu M."/>
            <person name="Blainey P.C."/>
            <person name="Bloom S.M."/>
            <person name="Kwon D.S."/>
        </authorList>
    </citation>
    <scope>NUCLEOTIDE SEQUENCE</scope>
    <source>
        <strain evidence="3">194_F1_1</strain>
    </source>
</reference>
<sequence>MKDYKKILNQLLLICGIISYIFLLLEALPIFQFFYIKSYPVDFTILITDIVLTVALPILSYFQRFRILTIVLAIVLIILLLIKYQAMYPTVTAIYSIYALLIIGFNVHFRYQN</sequence>
<evidence type="ECO:0000313" key="2">
    <source>
        <dbReference type="EMBL" id="MDT9608643.1"/>
    </source>
</evidence>
<accession>A0A135YZ23</accession>
<comment type="caution">
    <text evidence="2">The sequence shown here is derived from an EMBL/GenBank/DDBJ whole genome shotgun (WGS) entry which is preliminary data.</text>
</comment>
<evidence type="ECO:0000313" key="6">
    <source>
        <dbReference type="Proteomes" id="UP001253287"/>
    </source>
</evidence>
<dbReference type="EMBL" id="NKLP01000043">
    <property type="protein sequence ID" value="TDN33336.1"/>
    <property type="molecule type" value="Genomic_DNA"/>
</dbReference>
<reference evidence="4 5" key="1">
    <citation type="submission" date="2017-06" db="EMBL/GenBank/DDBJ databases">
        <authorList>
            <person name="Swanenburg J."/>
            <person name="Kort R."/>
        </authorList>
    </citation>
    <scope>NUCLEOTIDE SEQUENCE [LARGE SCALE GENOMIC DNA]</scope>
    <source>
        <strain evidence="4 5">RL05</strain>
    </source>
</reference>
<feature type="transmembrane region" description="Helical" evidence="1">
    <location>
        <begin position="41"/>
        <end position="60"/>
    </location>
</feature>
<evidence type="ECO:0000313" key="3">
    <source>
        <dbReference type="EMBL" id="MES5149897.1"/>
    </source>
</evidence>
<dbReference type="Proteomes" id="UP001434419">
    <property type="component" value="Unassembled WGS sequence"/>
</dbReference>
<dbReference type="AlphaFoldDB" id="A0A135YZ23"/>
<keyword evidence="1" id="KW-1133">Transmembrane helix</keyword>
<dbReference type="EMBL" id="JBETVU010000012">
    <property type="protein sequence ID" value="MES5149897.1"/>
    <property type="molecule type" value="Genomic_DNA"/>
</dbReference>
<proteinExistence type="predicted"/>
<protein>
    <submittedName>
        <fullName evidence="2">Uncharacterized protein</fullName>
    </submittedName>
</protein>
<feature type="transmembrane region" description="Helical" evidence="1">
    <location>
        <begin position="12"/>
        <end position="35"/>
    </location>
</feature>
<keyword evidence="1" id="KW-0812">Transmembrane</keyword>
<keyword evidence="1" id="KW-0472">Membrane</keyword>
<name>A0A135YZ23_9LACO</name>
<gene>
    <name evidence="3" type="ORF">ABVC42_08205</name>
    <name evidence="4" type="ORF">CEE75_02760</name>
    <name evidence="2" type="ORF">RON39_00610</name>
</gene>
<feature type="transmembrane region" description="Helical" evidence="1">
    <location>
        <begin position="67"/>
        <end position="86"/>
    </location>
</feature>
<dbReference type="EMBL" id="JAVTXN010000002">
    <property type="protein sequence ID" value="MDT9608643.1"/>
    <property type="molecule type" value="Genomic_DNA"/>
</dbReference>
<dbReference type="RefSeq" id="WP_005720903.1">
    <property type="nucleotide sequence ID" value="NZ_CAZZQD010000001.1"/>
</dbReference>